<dbReference type="EMBL" id="JARVCO010000012">
    <property type="protein sequence ID" value="MDZ8119939.1"/>
    <property type="molecule type" value="Genomic_DNA"/>
</dbReference>
<dbReference type="PANTHER" id="PTHR35889:SF3">
    <property type="entry name" value="F-BOX DOMAIN-CONTAINING PROTEIN"/>
    <property type="match status" value="1"/>
</dbReference>
<dbReference type="PANTHER" id="PTHR35889">
    <property type="entry name" value="CYCLOINULO-OLIGOSACCHARIDE FRUCTANOTRANSFERASE-RELATED"/>
    <property type="match status" value="1"/>
</dbReference>
<dbReference type="Proteomes" id="UP001290861">
    <property type="component" value="Unassembled WGS sequence"/>
</dbReference>
<evidence type="ECO:0000256" key="1">
    <source>
        <dbReference type="SAM" id="SignalP"/>
    </source>
</evidence>
<dbReference type="InterPro" id="IPR011444">
    <property type="entry name" value="DUF1549"/>
</dbReference>
<evidence type="ECO:0000313" key="5">
    <source>
        <dbReference type="Proteomes" id="UP001290861"/>
    </source>
</evidence>
<evidence type="ECO:0000259" key="2">
    <source>
        <dbReference type="Pfam" id="PF07583"/>
    </source>
</evidence>
<feature type="signal peptide" evidence="1">
    <location>
        <begin position="1"/>
        <end position="24"/>
    </location>
</feature>
<reference evidence="4 5" key="1">
    <citation type="journal article" date="2024" name="Appl. Environ. Microbiol.">
        <title>Pontiella agarivorans sp. nov., a novel marine anaerobic bacterium capable of degrading macroalgal polysaccharides and fixing nitrogen.</title>
        <authorList>
            <person name="Liu N."/>
            <person name="Kivenson V."/>
            <person name="Peng X."/>
            <person name="Cui Z."/>
            <person name="Lankiewicz T.S."/>
            <person name="Gosselin K.M."/>
            <person name="English C.J."/>
            <person name="Blair E.M."/>
            <person name="O'Malley M.A."/>
            <person name="Valentine D.L."/>
        </authorList>
    </citation>
    <scope>NUCLEOTIDE SEQUENCE [LARGE SCALE GENOMIC DNA]</scope>
    <source>
        <strain evidence="4 5">NLcol2</strain>
    </source>
</reference>
<accession>A0ABU5N0H1</accession>
<dbReference type="Pfam" id="PF07587">
    <property type="entry name" value="PSD1"/>
    <property type="match status" value="1"/>
</dbReference>
<dbReference type="Pfam" id="PF07583">
    <property type="entry name" value="PSCyt2"/>
    <property type="match status" value="1"/>
</dbReference>
<keyword evidence="5" id="KW-1185">Reference proteome</keyword>
<comment type="caution">
    <text evidence="4">The sequence shown here is derived from an EMBL/GenBank/DDBJ whole genome shotgun (WGS) entry which is preliminary data.</text>
</comment>
<keyword evidence="1" id="KW-0732">Signal</keyword>
<name>A0ABU5N0H1_9BACT</name>
<sequence length="529" mass="60168">MTKGRGLLAAVAVLLTAGSMTSGAVPRLACARIDRLVQDKLVELDIPQSEICTDEVFLRRVYLDMIGTLPTVKEAEQFLASNAQSKREALIEELFERPEFADYRAMKWCDLLRVKAEFPSKLWPNAVQAYYRFVRTALWKNMPYDEFARLMLTSSGSNFRAAPVNFYRAMPQREPEPIAGIVALTFMGMRTDAWEEEKLKGMAAFFGKIGYKGTAEWKEEIVFHDPSKTYCYTGTAKPVPCVLPNGTAVEVGDYEDPRVAFADWLVGSRVFADNMVNRIWYWLLGRGIIHEPDDIRAGNPPQNPELLAFLSQELVSSGYDLRHIYRIILNSKTYQRSSIHTAGNLNDEENFSHYSIRRLDAEVLIDAICQITKTTESYSSDIPEPFTFIPENERSVRISDGSITSPFLDLYGRPSRDTGYVSERNNTPSAAQKLHLLNSSHIQNKILNNKGLLGMEYKRVKGKKKPQVQWKKPEEAIETMYLTILSRYPTAKETNTAIAYIRESGLNRYDASVDLVWGLLNSKEFIFKH</sequence>
<evidence type="ECO:0000259" key="3">
    <source>
        <dbReference type="Pfam" id="PF07587"/>
    </source>
</evidence>
<dbReference type="InterPro" id="IPR022655">
    <property type="entry name" value="DUF1553"/>
</dbReference>
<feature type="domain" description="DUF1549" evidence="2">
    <location>
        <begin position="32"/>
        <end position="171"/>
    </location>
</feature>
<dbReference type="RefSeq" id="WP_322609720.1">
    <property type="nucleotide sequence ID" value="NZ_JARVCO010000012.1"/>
</dbReference>
<proteinExistence type="predicted"/>
<feature type="chain" id="PRO_5045372512" evidence="1">
    <location>
        <begin position="25"/>
        <end position="529"/>
    </location>
</feature>
<protein>
    <submittedName>
        <fullName evidence="4">DUF1553 domain-containing protein</fullName>
    </submittedName>
</protein>
<gene>
    <name evidence="4" type="ORF">P9H32_15015</name>
</gene>
<organism evidence="4 5">
    <name type="scientific">Pontiella agarivorans</name>
    <dbReference type="NCBI Taxonomy" id="3038953"/>
    <lineage>
        <taxon>Bacteria</taxon>
        <taxon>Pseudomonadati</taxon>
        <taxon>Kiritimatiellota</taxon>
        <taxon>Kiritimatiellia</taxon>
        <taxon>Kiritimatiellales</taxon>
        <taxon>Pontiellaceae</taxon>
        <taxon>Pontiella</taxon>
    </lineage>
</organism>
<feature type="domain" description="DUF1553" evidence="3">
    <location>
        <begin position="258"/>
        <end position="500"/>
    </location>
</feature>
<evidence type="ECO:0000313" key="4">
    <source>
        <dbReference type="EMBL" id="MDZ8119939.1"/>
    </source>
</evidence>